<dbReference type="GO" id="GO:0001665">
    <property type="term" value="F:alpha-N-acetylgalactosaminide alpha-2,6-sialyltransferase activity"/>
    <property type="evidence" value="ECO:0007669"/>
    <property type="project" value="TreeGrafter"/>
</dbReference>
<evidence type="ECO:0000256" key="12">
    <source>
        <dbReference type="ARBA" id="ARBA00023180"/>
    </source>
</evidence>
<evidence type="ECO:0000256" key="5">
    <source>
        <dbReference type="ARBA" id="ARBA00022679"/>
    </source>
</evidence>
<evidence type="ECO:0000256" key="2">
    <source>
        <dbReference type="ARBA" id="ARBA00004922"/>
    </source>
</evidence>
<keyword evidence="10" id="KW-0472">Membrane</keyword>
<dbReference type="InterPro" id="IPR001675">
    <property type="entry name" value="Glyco_trans_29"/>
</dbReference>
<comment type="catalytic activity">
    <reaction evidence="16">
        <text>a 3-O-[N-acetyl-alpha-D-galactosaminyl]-L-threonyl-[protein] + CMP-N-acetyl-beta-neuraminate = a 3-O-[N-acetyl-alpha-neuraminosyl-(2-&gt;6)-N-acetyl-alpha-D-galactosaminyl]-L-threonyl-[protein] + CMP + H(+)</text>
        <dbReference type="Rhea" id="RHEA:81643"/>
        <dbReference type="Rhea" id="RHEA-COMP:11689"/>
        <dbReference type="Rhea" id="RHEA-COMP:19720"/>
        <dbReference type="ChEBI" id="CHEBI:15378"/>
        <dbReference type="ChEBI" id="CHEBI:57812"/>
        <dbReference type="ChEBI" id="CHEBI:60377"/>
        <dbReference type="ChEBI" id="CHEBI:87075"/>
        <dbReference type="ChEBI" id="CHEBI:231970"/>
    </reaction>
    <physiologicalReaction direction="left-to-right" evidence="16">
        <dbReference type="Rhea" id="RHEA:81644"/>
    </physiologicalReaction>
</comment>
<keyword evidence="12" id="KW-0325">Glycoprotein</keyword>
<evidence type="ECO:0000256" key="3">
    <source>
        <dbReference type="ARBA" id="ARBA00006003"/>
    </source>
</evidence>
<comment type="caution">
    <text evidence="17">The sequence shown here is derived from an EMBL/GenBank/DDBJ whole genome shotgun (WGS) entry which is preliminary data.</text>
</comment>
<comment type="similarity">
    <text evidence="3">Belongs to the glycosyltransferase 29 family.</text>
</comment>
<evidence type="ECO:0000256" key="14">
    <source>
        <dbReference type="ARBA" id="ARBA00039109"/>
    </source>
</evidence>
<keyword evidence="9" id="KW-0333">Golgi apparatus</keyword>
<evidence type="ECO:0000256" key="8">
    <source>
        <dbReference type="ARBA" id="ARBA00022989"/>
    </source>
</evidence>
<evidence type="ECO:0000256" key="6">
    <source>
        <dbReference type="ARBA" id="ARBA00022692"/>
    </source>
</evidence>
<keyword evidence="7" id="KW-0735">Signal-anchor</keyword>
<sequence>MTEDYNKYSTYYVEKDKKTKVIFYSNHDYNLEKNLWKKLHNSKILKLYQRTES</sequence>
<proteinExistence type="inferred from homology"/>
<dbReference type="GO" id="GO:0009312">
    <property type="term" value="P:oligosaccharide biosynthetic process"/>
    <property type="evidence" value="ECO:0007669"/>
    <property type="project" value="TreeGrafter"/>
</dbReference>
<keyword evidence="11" id="KW-1015">Disulfide bond</keyword>
<keyword evidence="8" id="KW-1133">Transmembrane helix</keyword>
<gene>
    <name evidence="17" type="primary">St6galnac2_1</name>
    <name evidence="17" type="ORF">EYF80_064549</name>
</gene>
<dbReference type="Proteomes" id="UP000314294">
    <property type="component" value="Unassembled WGS sequence"/>
</dbReference>
<accession>A0A4Z2E9G2</accession>
<evidence type="ECO:0000313" key="17">
    <source>
        <dbReference type="EMBL" id="TNN25323.1"/>
    </source>
</evidence>
<keyword evidence="18" id="KW-1185">Reference proteome</keyword>
<dbReference type="AlphaFoldDB" id="A0A4Z2E9G2"/>
<evidence type="ECO:0000256" key="10">
    <source>
        <dbReference type="ARBA" id="ARBA00023136"/>
    </source>
</evidence>
<dbReference type="InterPro" id="IPR038578">
    <property type="entry name" value="GT29-like_sf"/>
</dbReference>
<name>A0A4Z2E9G2_9TELE</name>
<evidence type="ECO:0000256" key="1">
    <source>
        <dbReference type="ARBA" id="ARBA00004323"/>
    </source>
</evidence>
<dbReference type="Pfam" id="PF00777">
    <property type="entry name" value="Glyco_transf_29"/>
    <property type="match status" value="1"/>
</dbReference>
<comment type="pathway">
    <text evidence="2">Protein modification; protein glycosylation.</text>
</comment>
<evidence type="ECO:0000256" key="4">
    <source>
        <dbReference type="ARBA" id="ARBA00022676"/>
    </source>
</evidence>
<dbReference type="EC" id="2.4.3.3" evidence="14"/>
<dbReference type="OrthoDB" id="10264956at2759"/>
<keyword evidence="5 17" id="KW-0808">Transferase</keyword>
<evidence type="ECO:0000256" key="11">
    <source>
        <dbReference type="ARBA" id="ARBA00023157"/>
    </source>
</evidence>
<keyword evidence="6" id="KW-0812">Transmembrane</keyword>
<evidence type="ECO:0000256" key="16">
    <source>
        <dbReference type="ARBA" id="ARBA00052285"/>
    </source>
</evidence>
<dbReference type="PANTHER" id="PTHR45941:SF1">
    <property type="entry name" value="ALPHA-N-ACETYLGALACTOSAMINIDE ALPHA-2,6-SIALYLTRANSFERASE 1"/>
    <property type="match status" value="1"/>
</dbReference>
<evidence type="ECO:0000256" key="15">
    <source>
        <dbReference type="ARBA" id="ARBA00050664"/>
    </source>
</evidence>
<comment type="catalytic activity">
    <reaction evidence="13">
        <text>a beta-D-galactosyl-(1-&gt;3)-N-acetyl-alpha-D-galactosaminyl derivative + CMP-N-acetyl-beta-neuraminate = a beta-D-galactosyl-(1-&gt;3)-[N-acetyl-alpha-neuraminyl-(2-&gt;6)]-N-acetyl-alpha-D-galactosaminyl derivative + CMP + H(+)</text>
        <dbReference type="Rhea" id="RHEA:11136"/>
        <dbReference type="ChEBI" id="CHEBI:15378"/>
        <dbReference type="ChEBI" id="CHEBI:57812"/>
        <dbReference type="ChEBI" id="CHEBI:60377"/>
        <dbReference type="ChEBI" id="CHEBI:133470"/>
        <dbReference type="ChEBI" id="CHEBI:140764"/>
        <dbReference type="EC" id="2.4.3.3"/>
    </reaction>
    <physiologicalReaction direction="left-to-right" evidence="13">
        <dbReference type="Rhea" id="RHEA:11137"/>
    </physiologicalReaction>
</comment>
<organism evidence="17 18">
    <name type="scientific">Liparis tanakae</name>
    <name type="common">Tanaka's snailfish</name>
    <dbReference type="NCBI Taxonomy" id="230148"/>
    <lineage>
        <taxon>Eukaryota</taxon>
        <taxon>Metazoa</taxon>
        <taxon>Chordata</taxon>
        <taxon>Craniata</taxon>
        <taxon>Vertebrata</taxon>
        <taxon>Euteleostomi</taxon>
        <taxon>Actinopterygii</taxon>
        <taxon>Neopterygii</taxon>
        <taxon>Teleostei</taxon>
        <taxon>Neoteleostei</taxon>
        <taxon>Acanthomorphata</taxon>
        <taxon>Eupercaria</taxon>
        <taxon>Perciformes</taxon>
        <taxon>Cottioidei</taxon>
        <taxon>Cottales</taxon>
        <taxon>Liparidae</taxon>
        <taxon>Liparis</taxon>
    </lineage>
</organism>
<keyword evidence="4 17" id="KW-0328">Glycosyltransferase</keyword>
<evidence type="ECO:0000256" key="7">
    <source>
        <dbReference type="ARBA" id="ARBA00022968"/>
    </source>
</evidence>
<protein>
    <recommendedName>
        <fullName evidence="14">alpha-N-acetylgalactosaminide alpha-2,6-sialyltransferase</fullName>
        <ecNumber evidence="14">2.4.3.3</ecNumber>
    </recommendedName>
</protein>
<comment type="catalytic activity">
    <reaction evidence="15">
        <text>a 3-O-[N-acetyl-alpha-neuraminyl-(2-&gt;3)-beta-D-galactosyl-(1-&gt;3)-N-acetyl-alpha-D-galactosaminyl]-L-threonyl-[protein] + CMP-N-acetyl-beta-neuraminate = a 3-O-{alpha-Neu5Ac-(2-&gt;3)-beta-D-Gal-(1-&gt;3)-[alpha-Neu5Ac-(2-&gt;6)]-alpha-D-GalNAc}-L-threonyl-[protein] + CMP + H(+)</text>
        <dbReference type="Rhea" id="RHEA:81659"/>
        <dbReference type="Rhea" id="RHEA-COMP:14417"/>
        <dbReference type="Rhea" id="RHEA-COMP:16763"/>
        <dbReference type="ChEBI" id="CHEBI:15378"/>
        <dbReference type="ChEBI" id="CHEBI:57812"/>
        <dbReference type="ChEBI" id="CHEBI:60377"/>
        <dbReference type="ChEBI" id="CHEBI:139598"/>
        <dbReference type="ChEBI" id="CHEBI:156398"/>
    </reaction>
    <physiologicalReaction direction="left-to-right" evidence="15">
        <dbReference type="Rhea" id="RHEA:81660"/>
    </physiologicalReaction>
</comment>
<dbReference type="PANTHER" id="PTHR45941">
    <property type="entry name" value="ALPHA-N-ACETYLGALACTOSAMINIDE ALPHA-2,6-SIALYLTRANSFERASE 2-LIKE-RELATED"/>
    <property type="match status" value="1"/>
</dbReference>
<evidence type="ECO:0000313" key="18">
    <source>
        <dbReference type="Proteomes" id="UP000314294"/>
    </source>
</evidence>
<evidence type="ECO:0000256" key="13">
    <source>
        <dbReference type="ARBA" id="ARBA00036348"/>
    </source>
</evidence>
<evidence type="ECO:0000256" key="9">
    <source>
        <dbReference type="ARBA" id="ARBA00023034"/>
    </source>
</evidence>
<dbReference type="Gene3D" id="3.90.1480.20">
    <property type="entry name" value="Glycosyl transferase family 29"/>
    <property type="match status" value="1"/>
</dbReference>
<reference evidence="17 18" key="1">
    <citation type="submission" date="2019-03" db="EMBL/GenBank/DDBJ databases">
        <title>First draft genome of Liparis tanakae, snailfish: a comprehensive survey of snailfish specific genes.</title>
        <authorList>
            <person name="Kim W."/>
            <person name="Song I."/>
            <person name="Jeong J.-H."/>
            <person name="Kim D."/>
            <person name="Kim S."/>
            <person name="Ryu S."/>
            <person name="Song J.Y."/>
            <person name="Lee S.K."/>
        </authorList>
    </citation>
    <scope>NUCLEOTIDE SEQUENCE [LARGE SCALE GENOMIC DNA]</scope>
    <source>
        <tissue evidence="17">Muscle</tissue>
    </source>
</reference>
<dbReference type="EMBL" id="SRLO01012852">
    <property type="protein sequence ID" value="TNN25323.1"/>
    <property type="molecule type" value="Genomic_DNA"/>
</dbReference>
<comment type="subcellular location">
    <subcellularLocation>
        <location evidence="1">Golgi apparatus membrane</location>
        <topology evidence="1">Single-pass type II membrane protein</topology>
    </subcellularLocation>
</comment>